<dbReference type="Pfam" id="PF07647">
    <property type="entry name" value="SAM_2"/>
    <property type="match status" value="1"/>
</dbReference>
<dbReference type="OrthoDB" id="422827at2759"/>
<evidence type="ECO:0000313" key="3">
    <source>
        <dbReference type="Proteomes" id="UP000838763"/>
    </source>
</evidence>
<feature type="domain" description="SAM" evidence="1">
    <location>
        <begin position="78"/>
        <end position="127"/>
    </location>
</feature>
<dbReference type="InterPro" id="IPR013761">
    <property type="entry name" value="SAM/pointed_sf"/>
</dbReference>
<evidence type="ECO:0000259" key="1">
    <source>
        <dbReference type="PROSITE" id="PS50105"/>
    </source>
</evidence>
<sequence>MEERPVEGPRGPHLFRNSLLSAYTEDNILTLSPITPSTVKDSNYLRAIDDSALHSPNTELASILAQTSRESMINAGVEFSVAQAFIDNDINGAILMTLKFEDLKELQIQSFGVRIKIWNQIQVLRDCKTASPLPPLQLRTFPAATSAKLPPIASTGASLAEDATKQRRLIEAFKMEHPLATLDNGVLIAGNPGNPETANRIDTDDFRPVSDAVPSIVASSDIMGTGGLPALQYLRQATQSPETRLSGPCQAVSRFPALPVSRC</sequence>
<dbReference type="CDD" id="cd09535">
    <property type="entry name" value="SAM_BOI-like_fungal"/>
    <property type="match status" value="1"/>
</dbReference>
<dbReference type="EMBL" id="CALLCH030000015">
    <property type="protein sequence ID" value="CAI4217019.1"/>
    <property type="molecule type" value="Genomic_DNA"/>
</dbReference>
<dbReference type="SUPFAM" id="SSF47769">
    <property type="entry name" value="SAM/Pointed domain"/>
    <property type="match status" value="1"/>
</dbReference>
<dbReference type="InterPro" id="IPR001660">
    <property type="entry name" value="SAM"/>
</dbReference>
<accession>A0A9P1H860</accession>
<organism evidence="2 3">
    <name type="scientific">Parascedosporium putredinis</name>
    <dbReference type="NCBI Taxonomy" id="1442378"/>
    <lineage>
        <taxon>Eukaryota</taxon>
        <taxon>Fungi</taxon>
        <taxon>Dikarya</taxon>
        <taxon>Ascomycota</taxon>
        <taxon>Pezizomycotina</taxon>
        <taxon>Sordariomycetes</taxon>
        <taxon>Hypocreomycetidae</taxon>
        <taxon>Microascales</taxon>
        <taxon>Microascaceae</taxon>
        <taxon>Parascedosporium</taxon>
    </lineage>
</organism>
<protein>
    <recommendedName>
        <fullName evidence="1">SAM domain-containing protein</fullName>
    </recommendedName>
</protein>
<dbReference type="PROSITE" id="PS50105">
    <property type="entry name" value="SAM_DOMAIN"/>
    <property type="match status" value="1"/>
</dbReference>
<dbReference type="AlphaFoldDB" id="A0A9P1H860"/>
<keyword evidence="3" id="KW-1185">Reference proteome</keyword>
<name>A0A9P1H860_9PEZI</name>
<proteinExistence type="predicted"/>
<dbReference type="Proteomes" id="UP000838763">
    <property type="component" value="Unassembled WGS sequence"/>
</dbReference>
<reference evidence="2" key="1">
    <citation type="submission" date="2022-11" db="EMBL/GenBank/DDBJ databases">
        <authorList>
            <person name="Scott C."/>
            <person name="Bruce N."/>
        </authorList>
    </citation>
    <scope>NUCLEOTIDE SEQUENCE</scope>
</reference>
<dbReference type="Gene3D" id="1.10.150.50">
    <property type="entry name" value="Transcription Factor, Ets-1"/>
    <property type="match status" value="1"/>
</dbReference>
<comment type="caution">
    <text evidence="2">The sequence shown here is derived from an EMBL/GenBank/DDBJ whole genome shotgun (WGS) entry which is preliminary data.</text>
</comment>
<gene>
    <name evidence="2" type="ORF">PPNO1_LOCUS6662</name>
</gene>
<evidence type="ECO:0000313" key="2">
    <source>
        <dbReference type="EMBL" id="CAI4217019.1"/>
    </source>
</evidence>